<feature type="compositionally biased region" description="Low complexity" evidence="1">
    <location>
        <begin position="90"/>
        <end position="101"/>
    </location>
</feature>
<protein>
    <submittedName>
        <fullName evidence="3">Uncharacterized protein</fullName>
    </submittedName>
</protein>
<reference evidence="3" key="1">
    <citation type="submission" date="2023-10" db="EMBL/GenBank/DDBJ databases">
        <title>Genome assemblies of two species of porcelain crab, Petrolisthes cinctipes and Petrolisthes manimaculis (Anomura: Porcellanidae).</title>
        <authorList>
            <person name="Angst P."/>
        </authorList>
    </citation>
    <scope>NUCLEOTIDE SEQUENCE</scope>
    <source>
        <strain evidence="3">PB745_01</strain>
        <tissue evidence="3">Gill</tissue>
    </source>
</reference>
<sequence length="198" mass="22095">MQPLDVSYFKSFKAAYNRAADNWMVTNAGKRISQFDVVGIFAIAIEKSATMGKAVNGFRVTGLWRFNDNIFTEDDFAAAHLTEEEPPEPNSTNTDNNNNTPTDDEQHSEPSQSPQPGTSKEIDAQELLTSLCRLPTSKQKRERKRKAEKATVITSSPYKKQLIKKKSSCTNEATNKSSKKKALSPVSSKDEEWPCLVC</sequence>
<dbReference type="EMBL" id="JAWQEG010000199">
    <property type="protein sequence ID" value="KAK3893560.1"/>
    <property type="molecule type" value="Genomic_DNA"/>
</dbReference>
<dbReference type="EMBL" id="JAWQEG010000654">
    <property type="protein sequence ID" value="KAK3887011.1"/>
    <property type="molecule type" value="Genomic_DNA"/>
</dbReference>
<evidence type="ECO:0000313" key="4">
    <source>
        <dbReference type="Proteomes" id="UP001286313"/>
    </source>
</evidence>
<feature type="compositionally biased region" description="Basic residues" evidence="1">
    <location>
        <begin position="138"/>
        <end position="147"/>
    </location>
</feature>
<evidence type="ECO:0000313" key="2">
    <source>
        <dbReference type="EMBL" id="KAK3887011.1"/>
    </source>
</evidence>
<keyword evidence="4" id="KW-1185">Reference proteome</keyword>
<comment type="caution">
    <text evidence="3">The sequence shown here is derived from an EMBL/GenBank/DDBJ whole genome shotgun (WGS) entry which is preliminary data.</text>
</comment>
<evidence type="ECO:0000313" key="3">
    <source>
        <dbReference type="EMBL" id="KAK3893560.1"/>
    </source>
</evidence>
<feature type="compositionally biased region" description="Polar residues" evidence="1">
    <location>
        <begin position="109"/>
        <end position="118"/>
    </location>
</feature>
<feature type="region of interest" description="Disordered" evidence="1">
    <location>
        <begin position="133"/>
        <end position="186"/>
    </location>
</feature>
<gene>
    <name evidence="3" type="ORF">Pcinc_002625</name>
    <name evidence="2" type="ORF">Pcinc_008893</name>
</gene>
<proteinExistence type="predicted"/>
<organism evidence="3 4">
    <name type="scientific">Petrolisthes cinctipes</name>
    <name type="common">Flat porcelain crab</name>
    <dbReference type="NCBI Taxonomy" id="88211"/>
    <lineage>
        <taxon>Eukaryota</taxon>
        <taxon>Metazoa</taxon>
        <taxon>Ecdysozoa</taxon>
        <taxon>Arthropoda</taxon>
        <taxon>Crustacea</taxon>
        <taxon>Multicrustacea</taxon>
        <taxon>Malacostraca</taxon>
        <taxon>Eumalacostraca</taxon>
        <taxon>Eucarida</taxon>
        <taxon>Decapoda</taxon>
        <taxon>Pleocyemata</taxon>
        <taxon>Anomura</taxon>
        <taxon>Galatheoidea</taxon>
        <taxon>Porcellanidae</taxon>
        <taxon>Petrolisthes</taxon>
    </lineage>
</organism>
<name>A0AAE1L5A1_PETCI</name>
<accession>A0AAE1L5A1</accession>
<feature type="region of interest" description="Disordered" evidence="1">
    <location>
        <begin position="83"/>
        <end position="119"/>
    </location>
</feature>
<dbReference type="Proteomes" id="UP001286313">
    <property type="component" value="Unassembled WGS sequence"/>
</dbReference>
<evidence type="ECO:0000256" key="1">
    <source>
        <dbReference type="SAM" id="MobiDB-lite"/>
    </source>
</evidence>
<dbReference type="AlphaFoldDB" id="A0AAE1L5A1"/>